<proteinExistence type="predicted"/>
<sequence>MFLSNVRTIRSENCHGVTSALLQQFNGASAVLENTNLTNNDFNLLINNWYEGRQPNLKALILWQEARDTIDLATVLRGFEAHPYDEEEDLRARYYFLAPEIAGYSEDHRNLLDCVDGSDIIRPRDGMRCTVRIYMNVFCFYVWHQNFPPAWNPAL</sequence>
<organism evidence="1 2">
    <name type="scientific">Caenorhabditis tropicalis</name>
    <dbReference type="NCBI Taxonomy" id="1561998"/>
    <lineage>
        <taxon>Eukaryota</taxon>
        <taxon>Metazoa</taxon>
        <taxon>Ecdysozoa</taxon>
        <taxon>Nematoda</taxon>
        <taxon>Chromadorea</taxon>
        <taxon>Rhabditida</taxon>
        <taxon>Rhabditina</taxon>
        <taxon>Rhabditomorpha</taxon>
        <taxon>Rhabditoidea</taxon>
        <taxon>Rhabditidae</taxon>
        <taxon>Peloderinae</taxon>
        <taxon>Caenorhabditis</taxon>
    </lineage>
</organism>
<dbReference type="PANTHER" id="PTHR21503">
    <property type="entry name" value="F-BOX-CONTAINING HYPOTHETICAL PROTEIN C.ELEGANS"/>
    <property type="match status" value="1"/>
</dbReference>
<evidence type="ECO:0000313" key="1">
    <source>
        <dbReference type="Proteomes" id="UP000095282"/>
    </source>
</evidence>
<name>A0A1I7URP9_9PELO</name>
<protein>
    <submittedName>
        <fullName evidence="2">FBA_2 domain-containing protein</fullName>
    </submittedName>
</protein>
<keyword evidence="1" id="KW-1185">Reference proteome</keyword>
<reference evidence="2" key="1">
    <citation type="submission" date="2016-11" db="UniProtKB">
        <authorList>
            <consortium name="WormBaseParasite"/>
        </authorList>
    </citation>
    <scope>IDENTIFICATION</scope>
</reference>
<dbReference type="AlphaFoldDB" id="A0A1I7URP9"/>
<dbReference type="Proteomes" id="UP000095282">
    <property type="component" value="Unplaced"/>
</dbReference>
<dbReference type="WBParaSite" id="Csp11.Scaffold630.g18677.t1">
    <property type="protein sequence ID" value="Csp11.Scaffold630.g18677.t1"/>
    <property type="gene ID" value="Csp11.Scaffold630.g18677"/>
</dbReference>
<evidence type="ECO:0000313" key="2">
    <source>
        <dbReference type="WBParaSite" id="Csp11.Scaffold630.g18677.t1"/>
    </source>
</evidence>
<accession>A0A1I7URP9</accession>